<reference evidence="1" key="1">
    <citation type="submission" date="2016-07" db="EMBL/GenBank/DDBJ databases">
        <title>De novo transcriptome assembly of four accessions of the metal hyperaccumulator plant Noccaea caerulescens.</title>
        <authorList>
            <person name="Blande D."/>
            <person name="Halimaa P."/>
            <person name="Tervahauta A.I."/>
            <person name="Aarts M.G."/>
            <person name="Karenlampi S.O."/>
        </authorList>
    </citation>
    <scope>NUCLEOTIDE SEQUENCE</scope>
</reference>
<evidence type="ECO:0000313" key="1">
    <source>
        <dbReference type="EMBL" id="JAU33285.1"/>
    </source>
</evidence>
<accession>A0A1J3ESX6</accession>
<organism evidence="1">
    <name type="scientific">Noccaea caerulescens</name>
    <name type="common">Alpine penny-cress</name>
    <name type="synonym">Thlaspi caerulescens</name>
    <dbReference type="NCBI Taxonomy" id="107243"/>
    <lineage>
        <taxon>Eukaryota</taxon>
        <taxon>Viridiplantae</taxon>
        <taxon>Streptophyta</taxon>
        <taxon>Embryophyta</taxon>
        <taxon>Tracheophyta</taxon>
        <taxon>Spermatophyta</taxon>
        <taxon>Magnoliopsida</taxon>
        <taxon>eudicotyledons</taxon>
        <taxon>Gunneridae</taxon>
        <taxon>Pentapetalae</taxon>
        <taxon>rosids</taxon>
        <taxon>malvids</taxon>
        <taxon>Brassicales</taxon>
        <taxon>Brassicaceae</taxon>
        <taxon>Coluteocarpeae</taxon>
        <taxon>Noccaea</taxon>
    </lineage>
</organism>
<protein>
    <submittedName>
        <fullName evidence="1">Non-specific phospholipase C4</fullName>
    </submittedName>
</protein>
<proteinExistence type="predicted"/>
<dbReference type="EMBL" id="GEVK01019547">
    <property type="protein sequence ID" value="JAU33285.1"/>
    <property type="molecule type" value="Transcribed_RNA"/>
</dbReference>
<gene>
    <name evidence="1" type="ORF">LC_TR5137_c0_g1_i1_g.17947</name>
</gene>
<name>A0A1J3ESX6_NOCCA</name>
<dbReference type="AlphaFoldDB" id="A0A1J3ESX6"/>
<sequence>MAAGLKGDYKNEDLVHKLCKETCVADASKYVTNAFDQFLEEARKARERGCDEDKIIYCVDDDDDDHVVIPSPSQSEVPHAAPKPKTQTSFFNKLFSCFVCHD</sequence>